<gene>
    <name evidence="1" type="ORF">NIES21_40520</name>
</gene>
<protein>
    <submittedName>
        <fullName evidence="1">Uncharacterized protein</fullName>
    </submittedName>
</protein>
<dbReference type="AlphaFoldDB" id="A0A1Z4GLI1"/>
<dbReference type="Proteomes" id="UP000218287">
    <property type="component" value="Chromosome"/>
</dbReference>
<organism evidence="1 2">
    <name type="scientific">Anabaenopsis circularis NIES-21</name>
    <dbReference type="NCBI Taxonomy" id="1085406"/>
    <lineage>
        <taxon>Bacteria</taxon>
        <taxon>Bacillati</taxon>
        <taxon>Cyanobacteriota</taxon>
        <taxon>Cyanophyceae</taxon>
        <taxon>Nostocales</taxon>
        <taxon>Nodulariaceae</taxon>
        <taxon>Anabaenopsis</taxon>
    </lineage>
</organism>
<dbReference type="EMBL" id="AP018174">
    <property type="protein sequence ID" value="BAY18208.1"/>
    <property type="molecule type" value="Genomic_DNA"/>
</dbReference>
<proteinExistence type="predicted"/>
<accession>A0A1Z4GLI1</accession>
<evidence type="ECO:0000313" key="1">
    <source>
        <dbReference type="EMBL" id="BAY18208.1"/>
    </source>
</evidence>
<name>A0A1Z4GLI1_9CYAN</name>
<evidence type="ECO:0000313" key="2">
    <source>
        <dbReference type="Proteomes" id="UP000218287"/>
    </source>
</evidence>
<reference evidence="1 2" key="1">
    <citation type="submission" date="2017-06" db="EMBL/GenBank/DDBJ databases">
        <title>Genome sequencing of cyanobaciteial culture collection at National Institute for Environmental Studies (NIES).</title>
        <authorList>
            <person name="Hirose Y."/>
            <person name="Shimura Y."/>
            <person name="Fujisawa T."/>
            <person name="Nakamura Y."/>
            <person name="Kawachi M."/>
        </authorList>
    </citation>
    <scope>NUCLEOTIDE SEQUENCE [LARGE SCALE GENOMIC DNA]</scope>
    <source>
        <strain evidence="1 2">NIES-21</strain>
    </source>
</reference>
<sequence length="63" mass="7105">MSQEVWEQGARGKTERPIVLHRSKSALPRMGLSATRYRERTHAPQRLAQSVGLAPPAAYLYQT</sequence>
<keyword evidence="2" id="KW-1185">Reference proteome</keyword>